<feature type="transmembrane region" description="Helical" evidence="7">
    <location>
        <begin position="200"/>
        <end position="219"/>
    </location>
</feature>
<dbReference type="SUPFAM" id="SSF103473">
    <property type="entry name" value="MFS general substrate transporter"/>
    <property type="match status" value="1"/>
</dbReference>
<organism evidence="9">
    <name type="scientific">Caldilineaceae bacterium SB0675_bin_29</name>
    <dbReference type="NCBI Taxonomy" id="2605266"/>
    <lineage>
        <taxon>Bacteria</taxon>
        <taxon>Bacillati</taxon>
        <taxon>Chloroflexota</taxon>
        <taxon>Caldilineae</taxon>
        <taxon>Caldilineales</taxon>
        <taxon>Caldilineaceae</taxon>
    </lineage>
</organism>
<feature type="transmembrane region" description="Helical" evidence="7">
    <location>
        <begin position="107"/>
        <end position="125"/>
    </location>
</feature>
<feature type="transmembrane region" description="Helical" evidence="7">
    <location>
        <begin position="356"/>
        <end position="377"/>
    </location>
</feature>
<feature type="transmembrane region" description="Helical" evidence="7">
    <location>
        <begin position="398"/>
        <end position="420"/>
    </location>
</feature>
<dbReference type="InterPro" id="IPR036259">
    <property type="entry name" value="MFS_trans_sf"/>
</dbReference>
<evidence type="ECO:0000256" key="3">
    <source>
        <dbReference type="ARBA" id="ARBA00022475"/>
    </source>
</evidence>
<feature type="domain" description="Major facilitator superfamily (MFS) profile" evidence="8">
    <location>
        <begin position="9"/>
        <end position="456"/>
    </location>
</feature>
<dbReference type="Gene3D" id="1.20.1720.10">
    <property type="entry name" value="Multidrug resistance protein D"/>
    <property type="match status" value="1"/>
</dbReference>
<dbReference type="PANTHER" id="PTHR42718:SF46">
    <property type="entry name" value="BLR6921 PROTEIN"/>
    <property type="match status" value="1"/>
</dbReference>
<keyword evidence="3" id="KW-1003">Cell membrane</keyword>
<evidence type="ECO:0000313" key="9">
    <source>
        <dbReference type="EMBL" id="MYH61221.1"/>
    </source>
</evidence>
<evidence type="ECO:0000256" key="4">
    <source>
        <dbReference type="ARBA" id="ARBA00022692"/>
    </source>
</evidence>
<dbReference type="GO" id="GO:0005886">
    <property type="term" value="C:plasma membrane"/>
    <property type="evidence" value="ECO:0007669"/>
    <property type="project" value="UniProtKB-SubCell"/>
</dbReference>
<dbReference type="InterPro" id="IPR011701">
    <property type="entry name" value="MFS"/>
</dbReference>
<feature type="transmembrane region" description="Helical" evidence="7">
    <location>
        <begin position="432"/>
        <end position="451"/>
    </location>
</feature>
<evidence type="ECO:0000256" key="6">
    <source>
        <dbReference type="ARBA" id="ARBA00023136"/>
    </source>
</evidence>
<dbReference type="PANTHER" id="PTHR42718">
    <property type="entry name" value="MAJOR FACILITATOR SUPERFAMILY MULTIDRUG TRANSPORTER MFSC"/>
    <property type="match status" value="1"/>
</dbReference>
<comment type="subcellular location">
    <subcellularLocation>
        <location evidence="1">Cell membrane</location>
        <topology evidence="1">Multi-pass membrane protein</topology>
    </subcellularLocation>
</comment>
<feature type="transmembrane region" description="Helical" evidence="7">
    <location>
        <begin position="298"/>
        <end position="319"/>
    </location>
</feature>
<feature type="transmembrane region" description="Helical" evidence="7">
    <location>
        <begin position="168"/>
        <end position="188"/>
    </location>
</feature>
<feature type="transmembrane region" description="Helical" evidence="7">
    <location>
        <begin position="7"/>
        <end position="24"/>
    </location>
</feature>
<feature type="transmembrane region" description="Helical" evidence="7">
    <location>
        <begin position="231"/>
        <end position="247"/>
    </location>
</feature>
<dbReference type="InterPro" id="IPR020846">
    <property type="entry name" value="MFS_dom"/>
</dbReference>
<sequence length="461" mass="49332">MPSQQAWMILYALMIPSTIMPLSSSMSRVALPVLRDAFVMSADVVAWTSSAFTLPYMILMPVYGRLSDGVGRRRLILAGIAIFSAGSAMAFFATNLTWLMIGRAVQGFGIAGIMPLGMAFIATIFREGERGKALGTWGSIGPLTAAIGPFFAGFLVDAWGWRAAFGPAVILGLLGLFAVKLWVPAGLSNVRPRFWRTFDWPGILLLAGALTMGLFYLSSRPITGVAPLQDWRLLGALLLCFVAFLVWEKRRHDPFVNLNLFRYRNFSSASLCASMRMLVMGGSSFLIPLYLVDIHDLSPGYLGLILTINPGAMTVMVRFGGQAADRWGSRWPVLVGLSGQALAVFFFSQLSASAHIGFVLALLALQGLSVGTMLAALHQAAMSETDAEEMGTAAGVYSMIRFVGVAIGTALAGVLLYGALERGLPTIEAYQQVFLIIALAGLVGITTSLGLRSRNPAAGDA</sequence>
<evidence type="ECO:0000256" key="5">
    <source>
        <dbReference type="ARBA" id="ARBA00022989"/>
    </source>
</evidence>
<dbReference type="AlphaFoldDB" id="A0A6B1FZ56"/>
<dbReference type="Gene3D" id="1.20.1250.20">
    <property type="entry name" value="MFS general substrate transporter like domains"/>
    <property type="match status" value="1"/>
</dbReference>
<feature type="transmembrane region" description="Helical" evidence="7">
    <location>
        <begin position="75"/>
        <end position="101"/>
    </location>
</feature>
<dbReference type="CDD" id="cd17321">
    <property type="entry name" value="MFS_MMR_MDR_like"/>
    <property type="match status" value="1"/>
</dbReference>
<keyword evidence="2" id="KW-0813">Transport</keyword>
<keyword evidence="6 7" id="KW-0472">Membrane</keyword>
<comment type="caution">
    <text evidence="9">The sequence shown here is derived from an EMBL/GenBank/DDBJ whole genome shotgun (WGS) entry which is preliminary data.</text>
</comment>
<protein>
    <submittedName>
        <fullName evidence="9">MFS transporter</fullName>
    </submittedName>
</protein>
<feature type="transmembrane region" description="Helical" evidence="7">
    <location>
        <begin position="331"/>
        <end position="350"/>
    </location>
</feature>
<feature type="transmembrane region" description="Helical" evidence="7">
    <location>
        <begin position="44"/>
        <end position="63"/>
    </location>
</feature>
<accession>A0A6B1FZ56</accession>
<feature type="transmembrane region" description="Helical" evidence="7">
    <location>
        <begin position="137"/>
        <end position="156"/>
    </location>
</feature>
<evidence type="ECO:0000256" key="7">
    <source>
        <dbReference type="SAM" id="Phobius"/>
    </source>
</evidence>
<dbReference type="Pfam" id="PF07690">
    <property type="entry name" value="MFS_1"/>
    <property type="match status" value="2"/>
</dbReference>
<evidence type="ECO:0000256" key="2">
    <source>
        <dbReference type="ARBA" id="ARBA00022448"/>
    </source>
</evidence>
<dbReference type="GO" id="GO:0022857">
    <property type="term" value="F:transmembrane transporter activity"/>
    <property type="evidence" value="ECO:0007669"/>
    <property type="project" value="InterPro"/>
</dbReference>
<dbReference type="PROSITE" id="PS50850">
    <property type="entry name" value="MFS"/>
    <property type="match status" value="1"/>
</dbReference>
<evidence type="ECO:0000259" key="8">
    <source>
        <dbReference type="PROSITE" id="PS50850"/>
    </source>
</evidence>
<feature type="transmembrane region" description="Helical" evidence="7">
    <location>
        <begin position="268"/>
        <end position="292"/>
    </location>
</feature>
<name>A0A6B1FZ56_9CHLR</name>
<keyword evidence="5 7" id="KW-1133">Transmembrane helix</keyword>
<gene>
    <name evidence="9" type="ORF">F4148_05495</name>
</gene>
<dbReference type="EMBL" id="VYDA01000209">
    <property type="protein sequence ID" value="MYH61221.1"/>
    <property type="molecule type" value="Genomic_DNA"/>
</dbReference>
<proteinExistence type="predicted"/>
<reference evidence="9" key="1">
    <citation type="submission" date="2019-09" db="EMBL/GenBank/DDBJ databases">
        <title>Characterisation of the sponge microbiome using genome-centric metagenomics.</title>
        <authorList>
            <person name="Engelberts J.P."/>
            <person name="Robbins S.J."/>
            <person name="De Goeij J.M."/>
            <person name="Aranda M."/>
            <person name="Bell S.C."/>
            <person name="Webster N.S."/>
        </authorList>
    </citation>
    <scope>NUCLEOTIDE SEQUENCE</scope>
    <source>
        <strain evidence="9">SB0675_bin_29</strain>
    </source>
</reference>
<evidence type="ECO:0000256" key="1">
    <source>
        <dbReference type="ARBA" id="ARBA00004651"/>
    </source>
</evidence>
<keyword evidence="4 7" id="KW-0812">Transmembrane</keyword>